<dbReference type="Proteomes" id="UP000729402">
    <property type="component" value="Unassembled WGS sequence"/>
</dbReference>
<feature type="region of interest" description="Disordered" evidence="1">
    <location>
        <begin position="50"/>
        <end position="75"/>
    </location>
</feature>
<gene>
    <name evidence="2" type="ORF">GUJ93_ZPchr0003g17193</name>
</gene>
<dbReference type="EMBL" id="JAAALK010000286">
    <property type="protein sequence ID" value="KAG8062346.1"/>
    <property type="molecule type" value="Genomic_DNA"/>
</dbReference>
<feature type="region of interest" description="Disordered" evidence="1">
    <location>
        <begin position="1"/>
        <end position="36"/>
    </location>
</feature>
<evidence type="ECO:0000256" key="1">
    <source>
        <dbReference type="SAM" id="MobiDB-lite"/>
    </source>
</evidence>
<proteinExistence type="predicted"/>
<reference evidence="2" key="2">
    <citation type="submission" date="2021-02" db="EMBL/GenBank/DDBJ databases">
        <authorList>
            <person name="Kimball J.A."/>
            <person name="Haas M.W."/>
            <person name="Macchietto M."/>
            <person name="Kono T."/>
            <person name="Duquette J."/>
            <person name="Shao M."/>
        </authorList>
    </citation>
    <scope>NUCLEOTIDE SEQUENCE</scope>
    <source>
        <tissue evidence="2">Fresh leaf tissue</tissue>
    </source>
</reference>
<evidence type="ECO:0000313" key="2">
    <source>
        <dbReference type="EMBL" id="KAG8062346.1"/>
    </source>
</evidence>
<accession>A0A8J5SVG1</accession>
<dbReference type="AlphaFoldDB" id="A0A8J5SVG1"/>
<protein>
    <submittedName>
        <fullName evidence="2">Uncharacterized protein</fullName>
    </submittedName>
</protein>
<name>A0A8J5SVG1_ZIZPA</name>
<organism evidence="2 3">
    <name type="scientific">Zizania palustris</name>
    <name type="common">Northern wild rice</name>
    <dbReference type="NCBI Taxonomy" id="103762"/>
    <lineage>
        <taxon>Eukaryota</taxon>
        <taxon>Viridiplantae</taxon>
        <taxon>Streptophyta</taxon>
        <taxon>Embryophyta</taxon>
        <taxon>Tracheophyta</taxon>
        <taxon>Spermatophyta</taxon>
        <taxon>Magnoliopsida</taxon>
        <taxon>Liliopsida</taxon>
        <taxon>Poales</taxon>
        <taxon>Poaceae</taxon>
        <taxon>BOP clade</taxon>
        <taxon>Oryzoideae</taxon>
        <taxon>Oryzeae</taxon>
        <taxon>Zizaniinae</taxon>
        <taxon>Zizania</taxon>
    </lineage>
</organism>
<evidence type="ECO:0000313" key="3">
    <source>
        <dbReference type="Proteomes" id="UP000729402"/>
    </source>
</evidence>
<reference evidence="2" key="1">
    <citation type="journal article" date="2021" name="bioRxiv">
        <title>Whole Genome Assembly and Annotation of Northern Wild Rice, Zizania palustris L., Supports a Whole Genome Duplication in the Zizania Genus.</title>
        <authorList>
            <person name="Haas M."/>
            <person name="Kono T."/>
            <person name="Macchietto M."/>
            <person name="Millas R."/>
            <person name="McGilp L."/>
            <person name="Shao M."/>
            <person name="Duquette J."/>
            <person name="Hirsch C.N."/>
            <person name="Kimball J."/>
        </authorList>
    </citation>
    <scope>NUCLEOTIDE SEQUENCE</scope>
    <source>
        <tissue evidence="2">Fresh leaf tissue</tissue>
    </source>
</reference>
<keyword evidence="3" id="KW-1185">Reference proteome</keyword>
<comment type="caution">
    <text evidence="2">The sequence shown here is derived from an EMBL/GenBank/DDBJ whole genome shotgun (WGS) entry which is preliminary data.</text>
</comment>
<sequence length="75" mass="8435">MDLLPPARGQHRRGLRSLAPPERYRNLSPAGGCGDSVPLGCRRKMLPLRRVDPPRRRYRSTDGATPPLLRHLELG</sequence>